<sequence length="123" mass="13711">MGNSVKKDEMKNVEIMIGRVLQIGVYISAFVIIVGILLWVFKGTGYNSDLLPKDFGTIWSGVLGLRAYAVVMFGIFLLILTPVLRVIVSIYAFAKENDRMYVWITTLVLVILIFGMVIGYAGK</sequence>
<dbReference type="Pfam" id="PF07843">
    <property type="entry name" value="DUF1634"/>
    <property type="match status" value="1"/>
</dbReference>
<evidence type="ECO:0000313" key="2">
    <source>
        <dbReference type="EMBL" id="AEV95461.1"/>
    </source>
</evidence>
<name>G8PDX6_PEDCP</name>
<organism evidence="2 3">
    <name type="scientific">Pediococcus claussenii (strain ATCC BAA-344 / DSM 14800 / JCM 18046 / KCTC 3811 / LMG 21948 / P06)</name>
    <dbReference type="NCBI Taxonomy" id="701521"/>
    <lineage>
        <taxon>Bacteria</taxon>
        <taxon>Bacillati</taxon>
        <taxon>Bacillota</taxon>
        <taxon>Bacilli</taxon>
        <taxon>Lactobacillales</taxon>
        <taxon>Lactobacillaceae</taxon>
        <taxon>Pediococcus</taxon>
    </lineage>
</organism>
<dbReference type="STRING" id="701521.PECL_1228"/>
<evidence type="ECO:0000313" key="3">
    <source>
        <dbReference type="Proteomes" id="UP000005444"/>
    </source>
</evidence>
<keyword evidence="3" id="KW-1185">Reference proteome</keyword>
<evidence type="ECO:0000256" key="1">
    <source>
        <dbReference type="SAM" id="Phobius"/>
    </source>
</evidence>
<keyword evidence="1" id="KW-1133">Transmembrane helix</keyword>
<evidence type="ECO:0008006" key="4">
    <source>
        <dbReference type="Google" id="ProtNLM"/>
    </source>
</evidence>
<protein>
    <recommendedName>
        <fullName evidence="4">Integral membrane protein</fullName>
    </recommendedName>
</protein>
<dbReference type="PATRIC" id="fig|701521.8.peg.1141"/>
<dbReference type="AlphaFoldDB" id="G8PDX6"/>
<dbReference type="EMBL" id="CP003137">
    <property type="protein sequence ID" value="AEV95461.1"/>
    <property type="molecule type" value="Genomic_DNA"/>
</dbReference>
<feature type="transmembrane region" description="Helical" evidence="1">
    <location>
        <begin position="100"/>
        <end position="121"/>
    </location>
</feature>
<keyword evidence="1" id="KW-0472">Membrane</keyword>
<accession>G8PDX6</accession>
<dbReference type="HOGENOM" id="CLU_140339_2_0_9"/>
<dbReference type="KEGG" id="pce:PECL_1228"/>
<reference evidence="2 3" key="1">
    <citation type="journal article" date="2012" name="J. Bacteriol.">
        <title>Complete Genome Sequence of the Beer Spoilage Organism Pediococcus claussenii ATCC BAA-344T.</title>
        <authorList>
            <person name="Pittet V."/>
            <person name="Abegunde T."/>
            <person name="Marfleet T."/>
            <person name="Haakensen M."/>
            <person name="Morrow K."/>
            <person name="Jayaprakash T."/>
            <person name="Schroeder K."/>
            <person name="Trost B."/>
            <person name="Byrns S."/>
            <person name="Bergsveinson J."/>
            <person name="Kusalik A."/>
            <person name="Ziola B."/>
        </authorList>
    </citation>
    <scope>NUCLEOTIDE SEQUENCE [LARGE SCALE GENOMIC DNA]</scope>
    <source>
        <strain evidence="2 3">ATCC BAA-344</strain>
    </source>
</reference>
<dbReference type="InterPro" id="IPR012861">
    <property type="entry name" value="DUF1634"/>
</dbReference>
<keyword evidence="1" id="KW-0812">Transmembrane</keyword>
<proteinExistence type="predicted"/>
<dbReference type="Proteomes" id="UP000005444">
    <property type="component" value="Chromosome"/>
</dbReference>
<feature type="transmembrane region" description="Helical" evidence="1">
    <location>
        <begin position="20"/>
        <end position="41"/>
    </location>
</feature>
<gene>
    <name evidence="2" type="ordered locus">PECL_1228</name>
</gene>
<dbReference type="RefSeq" id="WP_014215657.1">
    <property type="nucleotide sequence ID" value="NC_016605.1"/>
</dbReference>
<feature type="transmembrane region" description="Helical" evidence="1">
    <location>
        <begin position="67"/>
        <end position="88"/>
    </location>
</feature>
<dbReference type="eggNOG" id="COG4272">
    <property type="taxonomic scope" value="Bacteria"/>
</dbReference>